<feature type="transmembrane region" description="Helical" evidence="1">
    <location>
        <begin position="197"/>
        <end position="216"/>
    </location>
</feature>
<evidence type="ECO:0000313" key="3">
    <source>
        <dbReference type="Proteomes" id="UP001228504"/>
    </source>
</evidence>
<dbReference type="RefSeq" id="WP_307488419.1">
    <property type="nucleotide sequence ID" value="NZ_JAUSUF010000028.1"/>
</dbReference>
<protein>
    <submittedName>
        <fullName evidence="2">Signal peptidase II</fullName>
        <ecNumber evidence="2">3.4.23.36</ecNumber>
    </submittedName>
</protein>
<dbReference type="InterPro" id="IPR001872">
    <property type="entry name" value="Peptidase_A8"/>
</dbReference>
<feature type="transmembrane region" description="Helical" evidence="1">
    <location>
        <begin position="155"/>
        <end position="177"/>
    </location>
</feature>
<keyword evidence="3" id="KW-1185">Reference proteome</keyword>
<keyword evidence="2" id="KW-0378">Hydrolase</keyword>
<dbReference type="Pfam" id="PF01252">
    <property type="entry name" value="Peptidase_A8"/>
    <property type="match status" value="1"/>
</dbReference>
<keyword evidence="1" id="KW-0812">Transmembrane</keyword>
<dbReference type="Proteomes" id="UP001228504">
    <property type="component" value="Unassembled WGS sequence"/>
</dbReference>
<dbReference type="GO" id="GO:0004190">
    <property type="term" value="F:aspartic-type endopeptidase activity"/>
    <property type="evidence" value="ECO:0007669"/>
    <property type="project" value="UniProtKB-EC"/>
</dbReference>
<reference evidence="2 3" key="1">
    <citation type="submission" date="2023-07" db="EMBL/GenBank/DDBJ databases">
        <title>Genomic Encyclopedia of Type Strains, Phase IV (KMG-IV): sequencing the most valuable type-strain genomes for metagenomic binning, comparative biology and taxonomic classification.</title>
        <authorList>
            <person name="Goeker M."/>
        </authorList>
    </citation>
    <scope>NUCLEOTIDE SEQUENCE [LARGE SCALE GENOMIC DNA]</scope>
    <source>
        <strain evidence="2 3">DSM 20694</strain>
    </source>
</reference>
<keyword evidence="1" id="KW-0472">Membrane</keyword>
<accession>A0ABT9UYD1</accession>
<proteinExistence type="predicted"/>
<gene>
    <name evidence="2" type="ORF">J2S18_003309</name>
</gene>
<evidence type="ECO:0000256" key="1">
    <source>
        <dbReference type="SAM" id="Phobius"/>
    </source>
</evidence>
<organism evidence="2 3">
    <name type="scientific">Eubacterium multiforme</name>
    <dbReference type="NCBI Taxonomy" id="83339"/>
    <lineage>
        <taxon>Bacteria</taxon>
        <taxon>Bacillati</taxon>
        <taxon>Bacillota</taxon>
        <taxon>Clostridia</taxon>
        <taxon>Eubacteriales</taxon>
        <taxon>Eubacteriaceae</taxon>
        <taxon>Eubacterium</taxon>
    </lineage>
</organism>
<feature type="transmembrane region" description="Helical" evidence="1">
    <location>
        <begin position="7"/>
        <end position="29"/>
    </location>
</feature>
<dbReference type="EMBL" id="JAUSUF010000028">
    <property type="protein sequence ID" value="MDQ0151318.1"/>
    <property type="molecule type" value="Genomic_DNA"/>
</dbReference>
<sequence>MNTKKILAIGTLPLMWFIYILFEFFTGRITNLTTIVGNIFLIILFAVVGYFFYKFASKKPDGLSTKSMWTMFLILMLLDQGIKIIIKLFFFNSYVNIIDGFLSFNPLINTNGSWLNARFGTSVSFSVLIILNIVALILFVELYRYYKSKGNKDIFADLSLIFISSGALCSLIDKVFYGGSLDFIGISTLFVADFKDIYINLGILFLIICLYNNNFFSNEDDTTLKDDINSLKKFLSFAFYDIKSLLFKNKKQI</sequence>
<feature type="transmembrane region" description="Helical" evidence="1">
    <location>
        <begin position="123"/>
        <end position="143"/>
    </location>
</feature>
<name>A0ABT9UYD1_9FIRM</name>
<comment type="caution">
    <text evidence="2">The sequence shown here is derived from an EMBL/GenBank/DDBJ whole genome shotgun (WGS) entry which is preliminary data.</text>
</comment>
<feature type="transmembrane region" description="Helical" evidence="1">
    <location>
        <begin position="35"/>
        <end position="56"/>
    </location>
</feature>
<evidence type="ECO:0000313" key="2">
    <source>
        <dbReference type="EMBL" id="MDQ0151318.1"/>
    </source>
</evidence>
<dbReference type="EC" id="3.4.23.36" evidence="2"/>
<feature type="transmembrane region" description="Helical" evidence="1">
    <location>
        <begin position="68"/>
        <end position="90"/>
    </location>
</feature>
<keyword evidence="1" id="KW-1133">Transmembrane helix</keyword>